<feature type="region of interest" description="Disordered" evidence="1">
    <location>
        <begin position="1"/>
        <end position="28"/>
    </location>
</feature>
<organism evidence="3 4">
    <name type="scientific">Nocardioides hwasunensis</name>
    <dbReference type="NCBI Taxonomy" id="397258"/>
    <lineage>
        <taxon>Bacteria</taxon>
        <taxon>Bacillati</taxon>
        <taxon>Actinomycetota</taxon>
        <taxon>Actinomycetes</taxon>
        <taxon>Propionibacteriales</taxon>
        <taxon>Nocardioidaceae</taxon>
        <taxon>Nocardioides</taxon>
    </lineage>
</organism>
<dbReference type="InterPro" id="IPR043519">
    <property type="entry name" value="NT_sf"/>
</dbReference>
<sequence length="365" mass="39808">MAARVRLPRQAGPLGGSGSGRVRRRRTTVTGRLCDVSEESGPAAPVREAVRAYAARQPRLVAATAGWVTLVRTLLDDAGIDYLSVTGRTKSVASFSAKANRTEGGAALYPDPLEQITDQIGVRVITYVHSDVAAVAELLDDELAILDDRDLGEEMARSGRFGYASRHLLVRADDEHPDLAGERASVQVRTVLQHAWAEFEHDIRYKGNVPEDAAADLDRRFTLAAGLIELADREFSTIRRRIQAAAPDSTTEAEADHVVGQELATFLAGHYSDAGWSHTDHYDWIAGLLGQLGIDTVDDLADLLTSVDADAVIRRMGYRYPAGAVRRLDDALLAIFGEQYVTLEGNSHRVPLLRARLEKLTTSET</sequence>
<proteinExistence type="predicted"/>
<accession>A0ABR8MLA5</accession>
<evidence type="ECO:0000259" key="2">
    <source>
        <dbReference type="SMART" id="SM00954"/>
    </source>
</evidence>
<dbReference type="PANTHER" id="PTHR41773:SF1">
    <property type="entry name" value="RELA_SPOT DOMAIN-CONTAINING PROTEIN"/>
    <property type="match status" value="1"/>
</dbReference>
<dbReference type="InterPro" id="IPR007685">
    <property type="entry name" value="RelA_SpoT"/>
</dbReference>
<dbReference type="SMART" id="SM00954">
    <property type="entry name" value="RelA_SpoT"/>
    <property type="match status" value="1"/>
</dbReference>
<dbReference type="Gene3D" id="3.30.460.10">
    <property type="entry name" value="Beta Polymerase, domain 2"/>
    <property type="match status" value="1"/>
</dbReference>
<evidence type="ECO:0000256" key="1">
    <source>
        <dbReference type="SAM" id="MobiDB-lite"/>
    </source>
</evidence>
<dbReference type="Pfam" id="PF04607">
    <property type="entry name" value="RelA_SpoT"/>
    <property type="match status" value="1"/>
</dbReference>
<reference evidence="3 4" key="1">
    <citation type="submission" date="2020-09" db="EMBL/GenBank/DDBJ databases">
        <title>novel species in genus Nocardioides.</title>
        <authorList>
            <person name="Zhang G."/>
        </authorList>
    </citation>
    <scope>NUCLEOTIDE SEQUENCE [LARGE SCALE GENOMIC DNA]</scope>
    <source>
        <strain evidence="3 4">19197</strain>
    </source>
</reference>
<keyword evidence="4" id="KW-1185">Reference proteome</keyword>
<protein>
    <submittedName>
        <fullName evidence="3">GTP pyrophosphokinase</fullName>
    </submittedName>
</protein>
<dbReference type="PANTHER" id="PTHR41773">
    <property type="entry name" value="GTP PYROPHOSPHATASE-RELATED"/>
    <property type="match status" value="1"/>
</dbReference>
<dbReference type="CDD" id="cd05399">
    <property type="entry name" value="NT_Rel-Spo_like"/>
    <property type="match status" value="1"/>
</dbReference>
<feature type="domain" description="RelA/SpoT" evidence="2">
    <location>
        <begin position="87"/>
        <end position="211"/>
    </location>
</feature>
<dbReference type="EMBL" id="JACXYY010000004">
    <property type="protein sequence ID" value="MBD3915299.1"/>
    <property type="molecule type" value="Genomic_DNA"/>
</dbReference>
<gene>
    <name evidence="3" type="ORF">IEZ25_11800</name>
</gene>
<evidence type="ECO:0000313" key="4">
    <source>
        <dbReference type="Proteomes" id="UP000649289"/>
    </source>
</evidence>
<comment type="caution">
    <text evidence="3">The sequence shown here is derived from an EMBL/GenBank/DDBJ whole genome shotgun (WGS) entry which is preliminary data.</text>
</comment>
<name>A0ABR8MLA5_9ACTN</name>
<dbReference type="Proteomes" id="UP000649289">
    <property type="component" value="Unassembled WGS sequence"/>
</dbReference>
<dbReference type="Gene3D" id="1.10.287.860">
    <property type="entry name" value="Nucleotidyltransferase"/>
    <property type="match status" value="1"/>
</dbReference>
<dbReference type="SUPFAM" id="SSF81301">
    <property type="entry name" value="Nucleotidyltransferase"/>
    <property type="match status" value="1"/>
</dbReference>
<evidence type="ECO:0000313" key="3">
    <source>
        <dbReference type="EMBL" id="MBD3915299.1"/>
    </source>
</evidence>